<proteinExistence type="predicted"/>
<dbReference type="EMBL" id="BARU01025552">
    <property type="protein sequence ID" value="GAH67771.1"/>
    <property type="molecule type" value="Genomic_DNA"/>
</dbReference>
<feature type="region of interest" description="Disordered" evidence="1">
    <location>
        <begin position="90"/>
        <end position="127"/>
    </location>
</feature>
<name>X1HC49_9ZZZZ</name>
<dbReference type="AlphaFoldDB" id="X1HC49"/>
<reference evidence="2" key="1">
    <citation type="journal article" date="2014" name="Front. Microbiol.">
        <title>High frequency of phylogenetically diverse reductive dehalogenase-homologous genes in deep subseafloor sedimentary metagenomes.</title>
        <authorList>
            <person name="Kawai M."/>
            <person name="Futagami T."/>
            <person name="Toyoda A."/>
            <person name="Takaki Y."/>
            <person name="Nishi S."/>
            <person name="Hori S."/>
            <person name="Arai W."/>
            <person name="Tsubouchi T."/>
            <person name="Morono Y."/>
            <person name="Uchiyama I."/>
            <person name="Ito T."/>
            <person name="Fujiyama A."/>
            <person name="Inagaki F."/>
            <person name="Takami H."/>
        </authorList>
    </citation>
    <scope>NUCLEOTIDE SEQUENCE</scope>
    <source>
        <strain evidence="2">Expedition CK06-06</strain>
    </source>
</reference>
<evidence type="ECO:0000313" key="2">
    <source>
        <dbReference type="EMBL" id="GAH67771.1"/>
    </source>
</evidence>
<protein>
    <submittedName>
        <fullName evidence="2">Uncharacterized protein</fullName>
    </submittedName>
</protein>
<feature type="compositionally biased region" description="Basic and acidic residues" evidence="1">
    <location>
        <begin position="90"/>
        <end position="116"/>
    </location>
</feature>
<sequence length="127" mass="14653">MIFRKIFQAVVDDNRSSDDFGMREFLASEKNLHDEIFMYSAFSILIYHKFDYQESTHKKDEEEDGKEVEVFIYDALNLRAEFSKQSSDCEKAEGTAECRSNKKEEKIELEDSRSNGEDLIGNGSEAG</sequence>
<gene>
    <name evidence="2" type="ORF">S03H2_41152</name>
</gene>
<comment type="caution">
    <text evidence="2">The sequence shown here is derived from an EMBL/GenBank/DDBJ whole genome shotgun (WGS) entry which is preliminary data.</text>
</comment>
<accession>X1HC49</accession>
<organism evidence="2">
    <name type="scientific">marine sediment metagenome</name>
    <dbReference type="NCBI Taxonomy" id="412755"/>
    <lineage>
        <taxon>unclassified sequences</taxon>
        <taxon>metagenomes</taxon>
        <taxon>ecological metagenomes</taxon>
    </lineage>
</organism>
<evidence type="ECO:0000256" key="1">
    <source>
        <dbReference type="SAM" id="MobiDB-lite"/>
    </source>
</evidence>